<comment type="caution">
    <text evidence="3">The sequence shown here is derived from an EMBL/GenBank/DDBJ whole genome shotgun (WGS) entry which is preliminary data.</text>
</comment>
<evidence type="ECO:0000256" key="1">
    <source>
        <dbReference type="ARBA" id="ARBA00023002"/>
    </source>
</evidence>
<proteinExistence type="predicted"/>
<evidence type="ECO:0000259" key="2">
    <source>
        <dbReference type="Pfam" id="PF01243"/>
    </source>
</evidence>
<dbReference type="NCBIfam" id="TIGR03618">
    <property type="entry name" value="Rv1155_F420"/>
    <property type="match status" value="1"/>
</dbReference>
<dbReference type="InterPro" id="IPR002347">
    <property type="entry name" value="SDR_fam"/>
</dbReference>
<dbReference type="InterPro" id="IPR012349">
    <property type="entry name" value="Split_barrel_FMN-bd"/>
</dbReference>
<evidence type="ECO:0000313" key="3">
    <source>
        <dbReference type="EMBL" id="GAA1948212.1"/>
    </source>
</evidence>
<sequence length="411" mass="43843">MVTGGTDGIGKALALDRLARGDRVVVIGRDQAKGDAVLAAAAALGAAERARFVPAELSLVSGTRRAIDEIRAEFTEVDALVLCARHYRSSRAVTAEGFEHTFALYYLSRFVLSHEMLDLLGAADRPVIVNVAGPGSGTGAIRWDGLGTEPHFEASRVLTQGGQLNDLLGVGFARRRTAPKVRYALVHPGVVNTGFSGEYDAGTAAAIEAMRAHAKPVAEAIEPILAILAEPRGEPLTAITPDGKLDVRGPAFDEDAAARLFAETTRLLGGVASAEPGVSRARLRRVLDSPVFGTVATLQPDGRPHQSVVWVDRDGDDVLFFVAEGSRKERNLRRDPRVSVLVSPSDAPYTYAAIHGTATMRADGTEELRDRLAVKYTGMSYRDHNPEAAARHGAVPIVTVRVHPDSVVGRL</sequence>
<dbReference type="Gene3D" id="3.40.50.720">
    <property type="entry name" value="NAD(P)-binding Rossmann-like Domain"/>
    <property type="match status" value="1"/>
</dbReference>
<feature type="domain" description="Pyridoxamine 5'-phosphate oxidase N-terminal" evidence="2">
    <location>
        <begin position="282"/>
        <end position="384"/>
    </location>
</feature>
<reference evidence="4" key="1">
    <citation type="journal article" date="2019" name="Int. J. Syst. Evol. Microbiol.">
        <title>The Global Catalogue of Microorganisms (GCM) 10K type strain sequencing project: providing services to taxonomists for standard genome sequencing and annotation.</title>
        <authorList>
            <consortium name="The Broad Institute Genomics Platform"/>
            <consortium name="The Broad Institute Genome Sequencing Center for Infectious Disease"/>
            <person name="Wu L."/>
            <person name="Ma J."/>
        </authorList>
    </citation>
    <scope>NUCLEOTIDE SEQUENCE [LARGE SCALE GENOMIC DNA]</scope>
    <source>
        <strain evidence="4">JCM 14545</strain>
    </source>
</reference>
<organism evidence="3 4">
    <name type="scientific">Amycolatopsis minnesotensis</name>
    <dbReference type="NCBI Taxonomy" id="337894"/>
    <lineage>
        <taxon>Bacteria</taxon>
        <taxon>Bacillati</taxon>
        <taxon>Actinomycetota</taxon>
        <taxon>Actinomycetes</taxon>
        <taxon>Pseudonocardiales</taxon>
        <taxon>Pseudonocardiaceae</taxon>
        <taxon>Amycolatopsis</taxon>
    </lineage>
</organism>
<dbReference type="Pfam" id="PF00106">
    <property type="entry name" value="adh_short"/>
    <property type="match status" value="1"/>
</dbReference>
<keyword evidence="4" id="KW-1185">Reference proteome</keyword>
<dbReference type="SUPFAM" id="SSF50475">
    <property type="entry name" value="FMN-binding split barrel"/>
    <property type="match status" value="1"/>
</dbReference>
<evidence type="ECO:0000313" key="4">
    <source>
        <dbReference type="Proteomes" id="UP001501116"/>
    </source>
</evidence>
<accession>A0ABP5BNC6</accession>
<gene>
    <name evidence="3" type="ORF">GCM10009754_15660</name>
</gene>
<dbReference type="PANTHER" id="PTHR47534">
    <property type="entry name" value="YALI0E05731P"/>
    <property type="match status" value="1"/>
</dbReference>
<dbReference type="InterPro" id="IPR011576">
    <property type="entry name" value="Pyridox_Oxase_N"/>
</dbReference>
<dbReference type="InterPro" id="IPR036291">
    <property type="entry name" value="NAD(P)-bd_dom_sf"/>
</dbReference>
<dbReference type="Gene3D" id="2.30.110.10">
    <property type="entry name" value="Electron Transport, Fmn-binding Protein, Chain A"/>
    <property type="match status" value="1"/>
</dbReference>
<dbReference type="InterPro" id="IPR019920">
    <property type="entry name" value="F420-binding_dom_put"/>
</dbReference>
<dbReference type="SUPFAM" id="SSF51735">
    <property type="entry name" value="NAD(P)-binding Rossmann-fold domains"/>
    <property type="match status" value="1"/>
</dbReference>
<dbReference type="PANTHER" id="PTHR47534:SF3">
    <property type="entry name" value="ALCOHOL DEHYDROGENASE-LIKE C-TERMINAL DOMAIN-CONTAINING PROTEIN"/>
    <property type="match status" value="1"/>
</dbReference>
<dbReference type="EMBL" id="BAAANN010000005">
    <property type="protein sequence ID" value="GAA1948212.1"/>
    <property type="molecule type" value="Genomic_DNA"/>
</dbReference>
<dbReference type="InterPro" id="IPR052228">
    <property type="entry name" value="Sec_Metab_Biosynth_Oxidored"/>
</dbReference>
<protein>
    <submittedName>
        <fullName evidence="3">TIGR03618 family F420-dependent PPOX class oxidoreductase</fullName>
    </submittedName>
</protein>
<dbReference type="Pfam" id="PF01243">
    <property type="entry name" value="PNPOx_N"/>
    <property type="match status" value="1"/>
</dbReference>
<dbReference type="Proteomes" id="UP001501116">
    <property type="component" value="Unassembled WGS sequence"/>
</dbReference>
<name>A0ABP5BNC6_9PSEU</name>
<keyword evidence="1" id="KW-0560">Oxidoreductase</keyword>